<dbReference type="InterPro" id="IPR002372">
    <property type="entry name" value="PQQ_rpt_dom"/>
</dbReference>
<dbReference type="AlphaFoldDB" id="A0A316FKQ4"/>
<feature type="domain" description="Pyrrolo-quinoline quinone repeat" evidence="2">
    <location>
        <begin position="61"/>
        <end position="198"/>
    </location>
</feature>
<comment type="caution">
    <text evidence="3">The sequence shown here is derived from an EMBL/GenBank/DDBJ whole genome shotgun (WGS) entry which is preliminary data.</text>
</comment>
<dbReference type="PROSITE" id="PS51257">
    <property type="entry name" value="PROKAR_LIPOPROTEIN"/>
    <property type="match status" value="1"/>
</dbReference>
<feature type="signal peptide" evidence="1">
    <location>
        <begin position="1"/>
        <end position="19"/>
    </location>
</feature>
<evidence type="ECO:0000313" key="3">
    <source>
        <dbReference type="EMBL" id="PWK49079.1"/>
    </source>
</evidence>
<evidence type="ECO:0000259" key="2">
    <source>
        <dbReference type="Pfam" id="PF13360"/>
    </source>
</evidence>
<proteinExistence type="predicted"/>
<protein>
    <submittedName>
        <fullName evidence="3">Putative pyrroloquinoline-quinone binding quinoprotein</fullName>
    </submittedName>
</protein>
<feature type="chain" id="PRO_5016393744" evidence="1">
    <location>
        <begin position="20"/>
        <end position="384"/>
    </location>
</feature>
<dbReference type="Proteomes" id="UP000245697">
    <property type="component" value="Unassembled WGS sequence"/>
</dbReference>
<keyword evidence="1" id="KW-0732">Signal</keyword>
<keyword evidence="4" id="KW-1185">Reference proteome</keyword>
<organism evidence="3 4">
    <name type="scientific">Actinoplanes xinjiangensis</name>
    <dbReference type="NCBI Taxonomy" id="512350"/>
    <lineage>
        <taxon>Bacteria</taxon>
        <taxon>Bacillati</taxon>
        <taxon>Actinomycetota</taxon>
        <taxon>Actinomycetes</taxon>
        <taxon>Micromonosporales</taxon>
        <taxon>Micromonosporaceae</taxon>
        <taxon>Actinoplanes</taxon>
    </lineage>
</organism>
<reference evidence="3 4" key="1">
    <citation type="submission" date="2018-05" db="EMBL/GenBank/DDBJ databases">
        <title>Genomic Encyclopedia of Archaeal and Bacterial Type Strains, Phase II (KMG-II): from individual species to whole genera.</title>
        <authorList>
            <person name="Goeker M."/>
        </authorList>
    </citation>
    <scope>NUCLEOTIDE SEQUENCE [LARGE SCALE GENOMIC DNA]</scope>
    <source>
        <strain evidence="3 4">DSM 45184</strain>
    </source>
</reference>
<dbReference type="RefSeq" id="WP_109593005.1">
    <property type="nucleotide sequence ID" value="NZ_BONA01000037.1"/>
</dbReference>
<dbReference type="InterPro" id="IPR015943">
    <property type="entry name" value="WD40/YVTN_repeat-like_dom_sf"/>
</dbReference>
<evidence type="ECO:0000256" key="1">
    <source>
        <dbReference type="SAM" id="SignalP"/>
    </source>
</evidence>
<sequence>MSRRSLTSLLLAVVLVATGCTTPDLPTLNDGPALAERWRIPSPVSGWDFTDREFGLIGQDRRLISVDPASGALRWSLDLPDGYRVTRDSVSVAAGAVVVRGPGGFRVVSATDGTMLWQRESTGRVVAEPAGLLLAECRGGGCELSSWDLHRGERLWSRRTGERVEPVLSTPYQCECVLLLGERTISAIVLDDGRVPWSMVRPAGVTRLIPALYRVILFAPPARPGCAAVLRGTDVGTVHWTREIPTTCDAAGPVNGGELAVPVEGGVEMVNTYTGANRTIPLGAGETLVAGRITWTPGIGYRDLDDRGAPPAQVPAPADGRPGVVEHEAGLWLLRSGDGLTLWSRVHGIRWTGPEPALIASSDRLIYLDGADLVGVGPPEDAGW</sequence>
<dbReference type="SUPFAM" id="SSF50998">
    <property type="entry name" value="Quinoprotein alcohol dehydrogenase-like"/>
    <property type="match status" value="1"/>
</dbReference>
<dbReference type="EMBL" id="QGGR01000005">
    <property type="protein sequence ID" value="PWK49079.1"/>
    <property type="molecule type" value="Genomic_DNA"/>
</dbReference>
<dbReference type="Pfam" id="PF13360">
    <property type="entry name" value="PQQ_2"/>
    <property type="match status" value="1"/>
</dbReference>
<name>A0A316FKQ4_9ACTN</name>
<accession>A0A316FKQ4</accession>
<evidence type="ECO:0000313" key="4">
    <source>
        <dbReference type="Proteomes" id="UP000245697"/>
    </source>
</evidence>
<gene>
    <name evidence="3" type="ORF">BC793_105430</name>
</gene>
<dbReference type="Gene3D" id="2.130.10.10">
    <property type="entry name" value="YVTN repeat-like/Quinoprotein amine dehydrogenase"/>
    <property type="match status" value="1"/>
</dbReference>
<dbReference type="OrthoDB" id="3290479at2"/>
<dbReference type="InterPro" id="IPR011047">
    <property type="entry name" value="Quinoprotein_ADH-like_sf"/>
</dbReference>